<keyword evidence="6" id="KW-1185">Reference proteome</keyword>
<dbReference type="EMBL" id="JADYXP020000001">
    <property type="protein sequence ID" value="KAL0133685.1"/>
    <property type="molecule type" value="Genomic_DNA"/>
</dbReference>
<feature type="compositionally biased region" description="Basic and acidic residues" evidence="4">
    <location>
        <begin position="249"/>
        <end position="264"/>
    </location>
</feature>
<keyword evidence="3" id="KW-0551">Lipid droplet</keyword>
<dbReference type="GO" id="GO:0005829">
    <property type="term" value="C:cytosol"/>
    <property type="evidence" value="ECO:0007669"/>
    <property type="project" value="TreeGrafter"/>
</dbReference>
<dbReference type="GO" id="GO:0005811">
    <property type="term" value="C:lipid droplet"/>
    <property type="evidence" value="ECO:0007669"/>
    <property type="project" value="UniProtKB-SubCell"/>
</dbReference>
<sequence length="264" mass="29812">MATEVAQLPHLKVFDRVMELPIIEFAVVKSAETYSRVKDSHYVVRWALSTAESSLNTATRTAMPIAVPIAKRLESPIHFVDDTLCIGLDKIEEKVPLVKEKPEEILGKAVSRISHVNELIISQATNLIDISWNTANQILDTRYGSVAVRGIDNTAVIVDKLIDRYFPAIEEEKPIEIDPVEHDKLLHTLQTVGHLSNKAARRVYLNIINHLSTIKKDSSLKTYVSSLVEFLRLTKYLHTVNEKPLANGETKEEKPQDEKKKKSE</sequence>
<dbReference type="PANTHER" id="PTHR14024:SF53">
    <property type="entry name" value="LIPID STORAGE DROPLETS SURFACE-BINDING PROTEIN 2"/>
    <property type="match status" value="1"/>
</dbReference>
<evidence type="ECO:0000256" key="3">
    <source>
        <dbReference type="ARBA" id="ARBA00022677"/>
    </source>
</evidence>
<comment type="similarity">
    <text evidence="2">Belongs to the perilipin family.</text>
</comment>
<dbReference type="PANTHER" id="PTHR14024">
    <property type="entry name" value="PERILIPIN"/>
    <property type="match status" value="1"/>
</dbReference>
<evidence type="ECO:0000256" key="1">
    <source>
        <dbReference type="ARBA" id="ARBA00004502"/>
    </source>
</evidence>
<dbReference type="InterPro" id="IPR004279">
    <property type="entry name" value="Perilipin"/>
</dbReference>
<proteinExistence type="inferred from homology"/>
<evidence type="ECO:0008006" key="7">
    <source>
        <dbReference type="Google" id="ProtNLM"/>
    </source>
</evidence>
<dbReference type="Pfam" id="PF03036">
    <property type="entry name" value="Perilipin"/>
    <property type="match status" value="1"/>
</dbReference>
<evidence type="ECO:0000256" key="2">
    <source>
        <dbReference type="ARBA" id="ARBA00006311"/>
    </source>
</evidence>
<comment type="caution">
    <text evidence="5">The sequence shown here is derived from an EMBL/GenBank/DDBJ whole genome shotgun (WGS) entry which is preliminary data.</text>
</comment>
<accession>A0AAW2H294</accession>
<name>A0AAW2H294_9HYME</name>
<evidence type="ECO:0000256" key="4">
    <source>
        <dbReference type="SAM" id="MobiDB-lite"/>
    </source>
</evidence>
<evidence type="ECO:0000313" key="5">
    <source>
        <dbReference type="EMBL" id="KAL0133685.1"/>
    </source>
</evidence>
<organism evidence="5 6">
    <name type="scientific">Cardiocondyla obscurior</name>
    <dbReference type="NCBI Taxonomy" id="286306"/>
    <lineage>
        <taxon>Eukaryota</taxon>
        <taxon>Metazoa</taxon>
        <taxon>Ecdysozoa</taxon>
        <taxon>Arthropoda</taxon>
        <taxon>Hexapoda</taxon>
        <taxon>Insecta</taxon>
        <taxon>Pterygota</taxon>
        <taxon>Neoptera</taxon>
        <taxon>Endopterygota</taxon>
        <taxon>Hymenoptera</taxon>
        <taxon>Apocrita</taxon>
        <taxon>Aculeata</taxon>
        <taxon>Formicoidea</taxon>
        <taxon>Formicidae</taxon>
        <taxon>Myrmicinae</taxon>
        <taxon>Cardiocondyla</taxon>
    </lineage>
</organism>
<dbReference type="Proteomes" id="UP001430953">
    <property type="component" value="Unassembled WGS sequence"/>
</dbReference>
<dbReference type="GO" id="GO:0010890">
    <property type="term" value="P:positive regulation of triglyceride storage"/>
    <property type="evidence" value="ECO:0007669"/>
    <property type="project" value="TreeGrafter"/>
</dbReference>
<comment type="subcellular location">
    <subcellularLocation>
        <location evidence="1">Lipid droplet</location>
    </subcellularLocation>
</comment>
<protein>
    <recommendedName>
        <fullName evidence="7">Lipid storage droplets surface-binding protein 2</fullName>
    </recommendedName>
</protein>
<reference evidence="5 6" key="1">
    <citation type="submission" date="2023-03" db="EMBL/GenBank/DDBJ databases">
        <title>High recombination rates correlate with genetic variation in Cardiocondyla obscurior ants.</title>
        <authorList>
            <person name="Errbii M."/>
        </authorList>
    </citation>
    <scope>NUCLEOTIDE SEQUENCE [LARGE SCALE GENOMIC DNA]</scope>
    <source>
        <strain evidence="5">Alpha-2009</strain>
        <tissue evidence="5">Whole body</tissue>
    </source>
</reference>
<evidence type="ECO:0000313" key="6">
    <source>
        <dbReference type="Proteomes" id="UP001430953"/>
    </source>
</evidence>
<dbReference type="GO" id="GO:0019915">
    <property type="term" value="P:lipid storage"/>
    <property type="evidence" value="ECO:0007669"/>
    <property type="project" value="TreeGrafter"/>
</dbReference>
<gene>
    <name evidence="5" type="ORF">PUN28_000967</name>
</gene>
<dbReference type="AlphaFoldDB" id="A0AAW2H294"/>
<feature type="region of interest" description="Disordered" evidence="4">
    <location>
        <begin position="243"/>
        <end position="264"/>
    </location>
</feature>